<dbReference type="STRING" id="4795.A0A225VA72"/>
<evidence type="ECO:0000256" key="1">
    <source>
        <dbReference type="SAM" id="MobiDB-lite"/>
    </source>
</evidence>
<evidence type="ECO:0000313" key="2">
    <source>
        <dbReference type="EMBL" id="OWZ02242.1"/>
    </source>
</evidence>
<dbReference type="EMBL" id="NBNE01006303">
    <property type="protein sequence ID" value="OWZ02242.1"/>
    <property type="molecule type" value="Genomic_DNA"/>
</dbReference>
<dbReference type="Proteomes" id="UP000198211">
    <property type="component" value="Unassembled WGS sequence"/>
</dbReference>
<comment type="caution">
    <text evidence="2">The sequence shown here is derived from an EMBL/GenBank/DDBJ whole genome shotgun (WGS) entry which is preliminary data.</text>
</comment>
<evidence type="ECO:0000313" key="3">
    <source>
        <dbReference type="Proteomes" id="UP000198211"/>
    </source>
</evidence>
<feature type="region of interest" description="Disordered" evidence="1">
    <location>
        <begin position="1"/>
        <end position="25"/>
    </location>
</feature>
<name>A0A225VA72_9STRA</name>
<gene>
    <name evidence="2" type="ORF">PHMEG_00026234</name>
</gene>
<organism evidence="2 3">
    <name type="scientific">Phytophthora megakarya</name>
    <dbReference type="NCBI Taxonomy" id="4795"/>
    <lineage>
        <taxon>Eukaryota</taxon>
        <taxon>Sar</taxon>
        <taxon>Stramenopiles</taxon>
        <taxon>Oomycota</taxon>
        <taxon>Peronosporomycetes</taxon>
        <taxon>Peronosporales</taxon>
        <taxon>Peronosporaceae</taxon>
        <taxon>Phytophthora</taxon>
    </lineage>
</organism>
<dbReference type="OrthoDB" id="114933at2759"/>
<protein>
    <submittedName>
        <fullName evidence="2">Uncharacterized protein</fullName>
    </submittedName>
</protein>
<keyword evidence="3" id="KW-1185">Reference proteome</keyword>
<feature type="compositionally biased region" description="Polar residues" evidence="1">
    <location>
        <begin position="12"/>
        <end position="21"/>
    </location>
</feature>
<reference evidence="3" key="1">
    <citation type="submission" date="2017-03" db="EMBL/GenBank/DDBJ databases">
        <title>Phytopthora megakarya and P. palmivora, two closely related causual agents of cacao black pod achieved similar genome size and gene model numbers by different mechanisms.</title>
        <authorList>
            <person name="Ali S."/>
            <person name="Shao J."/>
            <person name="Larry D.J."/>
            <person name="Kronmiller B."/>
            <person name="Shen D."/>
            <person name="Strem M.D."/>
            <person name="Melnick R.L."/>
            <person name="Guiltinan M.J."/>
            <person name="Tyler B.M."/>
            <person name="Meinhardt L.W."/>
            <person name="Bailey B.A."/>
        </authorList>
    </citation>
    <scope>NUCLEOTIDE SEQUENCE [LARGE SCALE GENOMIC DNA]</scope>
    <source>
        <strain evidence="3">zdho120</strain>
    </source>
</reference>
<proteinExistence type="predicted"/>
<sequence length="211" mass="24028">MVRVEPGRAGNVTGNTSSNTVAPAKPKLCGPKSHSKWPAAIWFEWHAKISRLWDVCENRQKKSTYKKIVNYMKLFLPNGFKLDPSSPTYCDHGFEVRQQSEEYMFKFLTRCYAKCKSESSVLKQLRKYYHEGKLNALITEFRAPAEVKTILDPAPSETQDLFNNESKRPQACQHQAHATAVKAFGRFLTAESTNMEHVRALIAVDSDRVLS</sequence>
<accession>A0A225VA72</accession>
<dbReference type="AlphaFoldDB" id="A0A225VA72"/>